<reference evidence="1 2" key="1">
    <citation type="journal article" date="2019" name="Int. J. Syst. Evol. Microbiol.">
        <title>The Global Catalogue of Microorganisms (GCM) 10K type strain sequencing project: providing services to taxonomists for standard genome sequencing and annotation.</title>
        <authorList>
            <consortium name="The Broad Institute Genomics Platform"/>
            <consortium name="The Broad Institute Genome Sequencing Center for Infectious Disease"/>
            <person name="Wu L."/>
            <person name="Ma J."/>
        </authorList>
    </citation>
    <scope>NUCLEOTIDE SEQUENCE [LARGE SCALE GENOMIC DNA]</scope>
    <source>
        <strain evidence="1 2">XZYJ18</strain>
    </source>
</reference>
<comment type="caution">
    <text evidence="1">The sequence shown here is derived from an EMBL/GenBank/DDBJ whole genome shotgun (WGS) entry which is preliminary data.</text>
</comment>
<dbReference type="AlphaFoldDB" id="A0ABD5Q2U9"/>
<evidence type="ECO:0000313" key="1">
    <source>
        <dbReference type="EMBL" id="MFC4825065.1"/>
    </source>
</evidence>
<name>A0ABD5Q2U9_9EURY</name>
<keyword evidence="2" id="KW-1185">Reference proteome</keyword>
<organism evidence="1 2">
    <name type="scientific">Halorussus aquaticus</name>
    <dbReference type="NCBI Taxonomy" id="2953748"/>
    <lineage>
        <taxon>Archaea</taxon>
        <taxon>Methanobacteriati</taxon>
        <taxon>Methanobacteriota</taxon>
        <taxon>Stenosarchaea group</taxon>
        <taxon>Halobacteria</taxon>
        <taxon>Halobacteriales</taxon>
        <taxon>Haladaptataceae</taxon>
        <taxon>Halorussus</taxon>
    </lineage>
</organism>
<proteinExistence type="predicted"/>
<evidence type="ECO:0008006" key="3">
    <source>
        <dbReference type="Google" id="ProtNLM"/>
    </source>
</evidence>
<dbReference type="GeneID" id="73044232"/>
<dbReference type="RefSeq" id="WP_254269230.1">
    <property type="nucleotide sequence ID" value="NZ_CP100400.1"/>
</dbReference>
<dbReference type="Proteomes" id="UP001595945">
    <property type="component" value="Unassembled WGS sequence"/>
</dbReference>
<gene>
    <name evidence="1" type="ORF">ACFO9K_12425</name>
</gene>
<evidence type="ECO:0000313" key="2">
    <source>
        <dbReference type="Proteomes" id="UP001595945"/>
    </source>
</evidence>
<accession>A0ABD5Q2U9</accession>
<sequence>MERPCVDPEFVNEDKATLPYSLTATEVADAIQSVYDYWYEVNEWHIENGYGRFHEQFRANNAIGGFVSDRITRALVDPNDGLELNPADDGYPDIHYTRGDRTWPDDFPEKAKDEAVPGVEVKASRDGTITAHHNVEGWVLGIHYNINARGRTPDDVVPISILSVRIASMNEDDWEEQPSGEDSNRTNTTTLPTEALHEMRKNPVYQTRDGIPQSRDGDWNTLYKRIHGLFDSEYRKENPTLFPNQDGSNVCDGCGRFFKNDRGVSSHQTRAGCSD</sequence>
<protein>
    <recommendedName>
        <fullName evidence="3">C2H2-type domain-containing protein</fullName>
    </recommendedName>
</protein>
<dbReference type="EMBL" id="JBHSHT010000001">
    <property type="protein sequence ID" value="MFC4825065.1"/>
    <property type="molecule type" value="Genomic_DNA"/>
</dbReference>